<protein>
    <submittedName>
        <fullName evidence="2">Uncharacterized protein</fullName>
    </submittedName>
</protein>
<gene>
    <name evidence="2" type="ORF">KTO63_09480</name>
</gene>
<proteinExistence type="predicted"/>
<sequence length="134" mass="14841">MKKFAAIILFCVYSLASLGIGVEQFYCCGKLKSTVATLLHTSTQSENNCPPAMAASMKNCCKTHIISLQVKDSHIASDVKFSFAKFQFESIPQQFFLIPEAQQIPSAISQCFYAKAPPPSPGIPLYIRHCVYRI</sequence>
<dbReference type="NCBIfam" id="NF047658">
    <property type="entry name" value="HYC_CC_PP"/>
    <property type="match status" value="1"/>
</dbReference>
<reference evidence="2" key="1">
    <citation type="submission" date="2021-06" db="EMBL/GenBank/DDBJ databases">
        <authorList>
            <person name="Huq M.A."/>
        </authorList>
    </citation>
    <scope>NUCLEOTIDE SEQUENCE</scope>
    <source>
        <strain evidence="2">MAH-26</strain>
    </source>
</reference>
<dbReference type="Proteomes" id="UP000812270">
    <property type="component" value="Unassembled WGS sequence"/>
</dbReference>
<evidence type="ECO:0000313" key="2">
    <source>
        <dbReference type="EMBL" id="MBV4357376.1"/>
    </source>
</evidence>
<keyword evidence="1" id="KW-0732">Signal</keyword>
<dbReference type="AlphaFoldDB" id="A0A9E2W7W3"/>
<dbReference type="RefSeq" id="WP_217791019.1">
    <property type="nucleotide sequence ID" value="NZ_JAHSPG010000004.1"/>
</dbReference>
<comment type="caution">
    <text evidence="2">The sequence shown here is derived from an EMBL/GenBank/DDBJ whole genome shotgun (WGS) entry which is preliminary data.</text>
</comment>
<feature type="chain" id="PRO_5038846787" evidence="1">
    <location>
        <begin position="17"/>
        <end position="134"/>
    </location>
</feature>
<organism evidence="2 3">
    <name type="scientific">Pinibacter aurantiacus</name>
    <dbReference type="NCBI Taxonomy" id="2851599"/>
    <lineage>
        <taxon>Bacteria</taxon>
        <taxon>Pseudomonadati</taxon>
        <taxon>Bacteroidota</taxon>
        <taxon>Chitinophagia</taxon>
        <taxon>Chitinophagales</taxon>
        <taxon>Chitinophagaceae</taxon>
        <taxon>Pinibacter</taxon>
    </lineage>
</organism>
<evidence type="ECO:0000256" key="1">
    <source>
        <dbReference type="SAM" id="SignalP"/>
    </source>
</evidence>
<evidence type="ECO:0000313" key="3">
    <source>
        <dbReference type="Proteomes" id="UP000812270"/>
    </source>
</evidence>
<feature type="signal peptide" evidence="1">
    <location>
        <begin position="1"/>
        <end position="16"/>
    </location>
</feature>
<dbReference type="InterPro" id="IPR058512">
    <property type="entry name" value="DUF8199"/>
</dbReference>
<accession>A0A9E2W7W3</accession>
<dbReference type="InterPro" id="IPR058060">
    <property type="entry name" value="HYC_CC_PP"/>
</dbReference>
<keyword evidence="3" id="KW-1185">Reference proteome</keyword>
<name>A0A9E2W7W3_9BACT</name>
<dbReference type="Pfam" id="PF26622">
    <property type="entry name" value="DUF8199"/>
    <property type="match status" value="1"/>
</dbReference>
<dbReference type="EMBL" id="JAHSPG010000004">
    <property type="protein sequence ID" value="MBV4357376.1"/>
    <property type="molecule type" value="Genomic_DNA"/>
</dbReference>